<dbReference type="RefSeq" id="WP_147571717.1">
    <property type="nucleotide sequence ID" value="NZ_JACOPO010000003.1"/>
</dbReference>
<dbReference type="Pfam" id="PF22636">
    <property type="entry name" value="FlK"/>
    <property type="match status" value="1"/>
</dbReference>
<gene>
    <name evidence="4" type="ORF">H8S11_06060</name>
</gene>
<evidence type="ECO:0000256" key="2">
    <source>
        <dbReference type="PIRSR" id="PIRSR014972-2"/>
    </source>
</evidence>
<dbReference type="PANTHER" id="PTHR36934">
    <property type="entry name" value="BLR0278 PROTEIN"/>
    <property type="match status" value="1"/>
</dbReference>
<dbReference type="CDD" id="cd03440">
    <property type="entry name" value="hot_dog"/>
    <property type="match status" value="1"/>
</dbReference>
<dbReference type="Proteomes" id="UP000628736">
    <property type="component" value="Unassembled WGS sequence"/>
</dbReference>
<evidence type="ECO:0000256" key="1">
    <source>
        <dbReference type="PIRSR" id="PIRSR014972-1"/>
    </source>
</evidence>
<sequence length="130" mass="13886">MSVTIGMKGSAEALVCESNTAQAAGSGTLPVFATPWMCALMEQASWTAVAPGLEEGESTVGTKLDVSHDSATPLGLKVWAESEVTEVDGKRILFQVTAYDERGPIGKGTHERFIITDRRFLDKAARKLEG</sequence>
<reference evidence="4" key="1">
    <citation type="submission" date="2020-08" db="EMBL/GenBank/DDBJ databases">
        <title>Genome public.</title>
        <authorList>
            <person name="Liu C."/>
            <person name="Sun Q."/>
        </authorList>
    </citation>
    <scope>NUCLEOTIDE SEQUENCE</scope>
    <source>
        <strain evidence="4">NSJ-23</strain>
    </source>
</reference>
<dbReference type="EMBL" id="JACOPO010000003">
    <property type="protein sequence ID" value="MBC5722371.1"/>
    <property type="molecule type" value="Genomic_DNA"/>
</dbReference>
<feature type="active site" evidence="1">
    <location>
        <position position="42"/>
    </location>
</feature>
<protein>
    <submittedName>
        <fullName evidence="4">Thioesterase family protein</fullName>
    </submittedName>
</protein>
<proteinExistence type="predicted"/>
<dbReference type="PIRSF" id="PIRSF014972">
    <property type="entry name" value="FlK"/>
    <property type="match status" value="1"/>
</dbReference>
<feature type="active site" evidence="1">
    <location>
        <position position="68"/>
    </location>
</feature>
<feature type="active site" evidence="1">
    <location>
        <position position="34"/>
    </location>
</feature>
<keyword evidence="5" id="KW-1185">Reference proteome</keyword>
<comment type="caution">
    <text evidence="4">The sequence shown here is derived from an EMBL/GenBank/DDBJ whole genome shotgun (WGS) entry which is preliminary data.</text>
</comment>
<dbReference type="InterPro" id="IPR029069">
    <property type="entry name" value="HotDog_dom_sf"/>
</dbReference>
<feature type="domain" description="Fluoroacetyl-CoA-specific thioesterase-like" evidence="3">
    <location>
        <begin position="15"/>
        <end position="116"/>
    </location>
</feature>
<dbReference type="InterPro" id="IPR025540">
    <property type="entry name" value="FlK"/>
</dbReference>
<evidence type="ECO:0000313" key="5">
    <source>
        <dbReference type="Proteomes" id="UP000628736"/>
    </source>
</evidence>
<dbReference type="InterPro" id="IPR054485">
    <property type="entry name" value="FlK-like_dom"/>
</dbReference>
<dbReference type="Gene3D" id="3.10.129.10">
    <property type="entry name" value="Hotdog Thioesterase"/>
    <property type="match status" value="1"/>
</dbReference>
<accession>A0A8J6J023</accession>
<feature type="binding site" evidence="2">
    <location>
        <position position="61"/>
    </location>
    <ligand>
        <name>CoA</name>
        <dbReference type="ChEBI" id="CHEBI:57287"/>
    </ligand>
</feature>
<dbReference type="AlphaFoldDB" id="A0A8J6J023"/>
<feature type="binding site" evidence="2">
    <location>
        <position position="112"/>
    </location>
    <ligand>
        <name>substrate</name>
    </ligand>
</feature>
<dbReference type="SUPFAM" id="SSF54637">
    <property type="entry name" value="Thioesterase/thiol ester dehydrase-isomerase"/>
    <property type="match status" value="1"/>
</dbReference>
<evidence type="ECO:0000313" key="4">
    <source>
        <dbReference type="EMBL" id="MBC5722371.1"/>
    </source>
</evidence>
<name>A0A8J6J023_9FIRM</name>
<evidence type="ECO:0000259" key="3">
    <source>
        <dbReference type="Pfam" id="PF22636"/>
    </source>
</evidence>
<feature type="binding site" evidence="2">
    <location>
        <position position="61"/>
    </location>
    <ligand>
        <name>substrate</name>
    </ligand>
</feature>
<dbReference type="PANTHER" id="PTHR36934:SF1">
    <property type="entry name" value="THIOESTERASE DOMAIN-CONTAINING PROTEIN"/>
    <property type="match status" value="1"/>
</dbReference>
<organism evidence="4 5">
    <name type="scientific">Flintibacter hominis</name>
    <dbReference type="NCBI Taxonomy" id="2763048"/>
    <lineage>
        <taxon>Bacteria</taxon>
        <taxon>Bacillati</taxon>
        <taxon>Bacillota</taxon>
        <taxon>Clostridia</taxon>
        <taxon>Eubacteriales</taxon>
        <taxon>Flintibacter</taxon>
    </lineage>
</organism>